<feature type="domain" description="DUF4015" evidence="2">
    <location>
        <begin position="100"/>
        <end position="408"/>
    </location>
</feature>
<dbReference type="EMBL" id="DTKJ01000039">
    <property type="protein sequence ID" value="HGZ11573.1"/>
    <property type="molecule type" value="Genomic_DNA"/>
</dbReference>
<dbReference type="SUPFAM" id="SSF49464">
    <property type="entry name" value="Carboxypeptidase regulatory domain-like"/>
    <property type="match status" value="1"/>
</dbReference>
<dbReference type="Pfam" id="PF13200">
    <property type="entry name" value="DUF4015"/>
    <property type="match status" value="1"/>
</dbReference>
<dbReference type="Gene3D" id="3.20.20.80">
    <property type="entry name" value="Glycosidases"/>
    <property type="match status" value="1"/>
</dbReference>
<proteinExistence type="predicted"/>
<feature type="compositionally biased region" description="Basic residues" evidence="1">
    <location>
        <begin position="448"/>
        <end position="460"/>
    </location>
</feature>
<organism evidence="3">
    <name type="scientific">Desulfobacca acetoxidans</name>
    <dbReference type="NCBI Taxonomy" id="60893"/>
    <lineage>
        <taxon>Bacteria</taxon>
        <taxon>Pseudomonadati</taxon>
        <taxon>Thermodesulfobacteriota</taxon>
        <taxon>Desulfobaccia</taxon>
        <taxon>Desulfobaccales</taxon>
        <taxon>Desulfobaccaceae</taxon>
        <taxon>Desulfobacca</taxon>
    </lineage>
</organism>
<accession>A0A7C5AM57</accession>
<dbReference type="AlphaFoldDB" id="A0A7C5AM57"/>
<name>A0A7C5AM57_9BACT</name>
<comment type="caution">
    <text evidence="3">The sequence shown here is derived from an EMBL/GenBank/DDBJ whole genome shotgun (WGS) entry which is preliminary data.</text>
</comment>
<feature type="region of interest" description="Disordered" evidence="1">
    <location>
        <begin position="425"/>
        <end position="460"/>
    </location>
</feature>
<feature type="region of interest" description="Disordered" evidence="1">
    <location>
        <begin position="1"/>
        <end position="24"/>
    </location>
</feature>
<evidence type="ECO:0000256" key="1">
    <source>
        <dbReference type="SAM" id="MobiDB-lite"/>
    </source>
</evidence>
<evidence type="ECO:0000259" key="2">
    <source>
        <dbReference type="Pfam" id="PF13200"/>
    </source>
</evidence>
<dbReference type="InterPro" id="IPR008969">
    <property type="entry name" value="CarboxyPept-like_regulatory"/>
</dbReference>
<dbReference type="InterPro" id="IPR017853">
    <property type="entry name" value="GH"/>
</dbReference>
<protein>
    <submittedName>
        <fullName evidence="3">GTP-binding protein</fullName>
    </submittedName>
</protein>
<reference evidence="3" key="1">
    <citation type="journal article" date="2020" name="mSystems">
        <title>Genome- and Community-Level Interaction Insights into Carbon Utilization and Element Cycling Functions of Hydrothermarchaeota in Hydrothermal Sediment.</title>
        <authorList>
            <person name="Zhou Z."/>
            <person name="Liu Y."/>
            <person name="Xu W."/>
            <person name="Pan J."/>
            <person name="Luo Z.H."/>
            <person name="Li M."/>
        </authorList>
    </citation>
    <scope>NUCLEOTIDE SEQUENCE [LARGE SCALE GENOMIC DNA]</scope>
    <source>
        <strain evidence="3">SpSt-853</strain>
    </source>
</reference>
<sequence length="460" mass="51460">MLLAGQEASLGADPSAPPTGVGGVYEGRVIDARDKEPIPGAVVTLGDQQVKTDYEGRFRITGTGEVLRFRAPGYKRRDLPLSGLGHPSPDITLEPFKVKALYLTPYGAATKLRDAALEAIQRNNLNALVIDVKGDRGFIPFKVDLPLAHEVGAQKTILIKDMPAFIKSLKEKNLYLIARIVVFKDDPLAAAKPQWAVKGKGGGVFYDREKLRWVDPFIREVWDYNIAIAKIAAELGFDEIQFDYVRFPDNRGTGFSQPATEESRTRTTTAFLAAAYQALRPYNVMVAADVFGYVPWNANDTDIGQKIVPITNTVDVVSLMVYPSGYHLGIPNYRNPVQHPYEIVYLTLKKAQERTRASSLKFRPWLQAFRDYAFGGGDFKEDRMRIQIKAAEDFGSNGWMFWNPRNVYPTGRFYDGNGWVKKVIPKPEEESPKAAEPATPQKTGNKGVKSRRAKAERRDR</sequence>
<dbReference type="InterPro" id="IPR025275">
    <property type="entry name" value="DUF4015"/>
</dbReference>
<evidence type="ECO:0000313" key="3">
    <source>
        <dbReference type="EMBL" id="HGZ11573.1"/>
    </source>
</evidence>
<dbReference type="SUPFAM" id="SSF51445">
    <property type="entry name" value="(Trans)glycosidases"/>
    <property type="match status" value="1"/>
</dbReference>
<gene>
    <name evidence="3" type="ORF">ENW48_05100</name>
</gene>